<name>A0ABS1J318_9FIRM</name>
<evidence type="ECO:0000256" key="9">
    <source>
        <dbReference type="ARBA" id="ARBA00023012"/>
    </source>
</evidence>
<dbReference type="SMART" id="SM00388">
    <property type="entry name" value="HisKA"/>
    <property type="match status" value="1"/>
</dbReference>
<dbReference type="EMBL" id="JAEPRJ010000001">
    <property type="protein sequence ID" value="MBK5898548.1"/>
    <property type="molecule type" value="Genomic_DNA"/>
</dbReference>
<comment type="subcellular location">
    <subcellularLocation>
        <location evidence="2">Membrane</location>
        <topology evidence="2">Multi-pass membrane protein</topology>
    </subcellularLocation>
</comment>
<dbReference type="EC" id="2.7.13.3" evidence="3"/>
<evidence type="ECO:0000256" key="2">
    <source>
        <dbReference type="ARBA" id="ARBA00004141"/>
    </source>
</evidence>
<dbReference type="PRINTS" id="PR01780">
    <property type="entry name" value="LANTIREGPROT"/>
</dbReference>
<dbReference type="GO" id="GO:0016301">
    <property type="term" value="F:kinase activity"/>
    <property type="evidence" value="ECO:0007669"/>
    <property type="project" value="UniProtKB-KW"/>
</dbReference>
<dbReference type="InterPro" id="IPR008358">
    <property type="entry name" value="Sig_transdc_His_kin/Pase_MprB"/>
</dbReference>
<dbReference type="SUPFAM" id="SSF55874">
    <property type="entry name" value="ATPase domain of HSP90 chaperone/DNA topoisomerase II/histidine kinase"/>
    <property type="match status" value="1"/>
</dbReference>
<evidence type="ECO:0000256" key="10">
    <source>
        <dbReference type="ARBA" id="ARBA00023136"/>
    </source>
</evidence>
<dbReference type="InterPro" id="IPR050398">
    <property type="entry name" value="HssS/ArlS-like"/>
</dbReference>
<evidence type="ECO:0000256" key="5">
    <source>
        <dbReference type="ARBA" id="ARBA00022679"/>
    </source>
</evidence>
<keyword evidence="6 11" id="KW-0812">Transmembrane</keyword>
<organism evidence="13 14">
    <name type="scientific">Catonella massiliensis</name>
    <dbReference type="NCBI Taxonomy" id="2799636"/>
    <lineage>
        <taxon>Bacteria</taxon>
        <taxon>Bacillati</taxon>
        <taxon>Bacillota</taxon>
        <taxon>Clostridia</taxon>
        <taxon>Lachnospirales</taxon>
        <taxon>Lachnospiraceae</taxon>
        <taxon>Catonella</taxon>
    </lineage>
</organism>
<keyword evidence="7 13" id="KW-0418">Kinase</keyword>
<accession>A0ABS1J318</accession>
<evidence type="ECO:0000313" key="14">
    <source>
        <dbReference type="Proteomes" id="UP000604730"/>
    </source>
</evidence>
<dbReference type="RefSeq" id="WP_208429960.1">
    <property type="nucleotide sequence ID" value="NZ_JAEPRJ010000001.1"/>
</dbReference>
<keyword evidence="4" id="KW-0597">Phosphoprotein</keyword>
<comment type="caution">
    <text evidence="13">The sequence shown here is derived from an EMBL/GenBank/DDBJ whole genome shotgun (WGS) entry which is preliminary data.</text>
</comment>
<evidence type="ECO:0000256" key="11">
    <source>
        <dbReference type="SAM" id="Phobius"/>
    </source>
</evidence>
<keyword evidence="10 11" id="KW-0472">Membrane</keyword>
<dbReference type="Proteomes" id="UP000604730">
    <property type="component" value="Unassembled WGS sequence"/>
</dbReference>
<feature type="domain" description="Histidine kinase" evidence="12">
    <location>
        <begin position="240"/>
        <end position="449"/>
    </location>
</feature>
<dbReference type="Pfam" id="PF00512">
    <property type="entry name" value="HisKA"/>
    <property type="match status" value="1"/>
</dbReference>
<gene>
    <name evidence="13" type="ORF">JJN12_12270</name>
</gene>
<feature type="transmembrane region" description="Helical" evidence="11">
    <location>
        <begin position="20"/>
        <end position="43"/>
    </location>
</feature>
<dbReference type="InterPro" id="IPR005467">
    <property type="entry name" value="His_kinase_dom"/>
</dbReference>
<protein>
    <recommendedName>
        <fullName evidence="3">histidine kinase</fullName>
        <ecNumber evidence="3">2.7.13.3</ecNumber>
    </recommendedName>
</protein>
<keyword evidence="9" id="KW-0902">Two-component regulatory system</keyword>
<evidence type="ECO:0000256" key="6">
    <source>
        <dbReference type="ARBA" id="ARBA00022692"/>
    </source>
</evidence>
<reference evidence="13 14" key="1">
    <citation type="submission" date="2021-01" db="EMBL/GenBank/DDBJ databases">
        <title>Isolation and description of Catonella massiliensis sp. nov., a novel Catonella species, isolated from a stable periodontitis subject.</title>
        <authorList>
            <person name="Antezack A."/>
            <person name="Boxberger M."/>
            <person name="La Scola B."/>
            <person name="Monnet-Corti V."/>
        </authorList>
    </citation>
    <scope>NUCLEOTIDE SEQUENCE [LARGE SCALE GENOMIC DNA]</scope>
    <source>
        <strain evidence="13 14">Marseille-Q4567</strain>
    </source>
</reference>
<evidence type="ECO:0000259" key="12">
    <source>
        <dbReference type="PROSITE" id="PS50109"/>
    </source>
</evidence>
<dbReference type="CDD" id="cd00082">
    <property type="entry name" value="HisKA"/>
    <property type="match status" value="1"/>
</dbReference>
<dbReference type="Pfam" id="PF02518">
    <property type="entry name" value="HATPase_c"/>
    <property type="match status" value="1"/>
</dbReference>
<evidence type="ECO:0000256" key="7">
    <source>
        <dbReference type="ARBA" id="ARBA00022777"/>
    </source>
</evidence>
<dbReference type="PROSITE" id="PS50109">
    <property type="entry name" value="HIS_KIN"/>
    <property type="match status" value="1"/>
</dbReference>
<sequence length="450" mass="50703">MGNKRSLTYLVWKYAALELAYTFGVIILFFAGLSLLAVNGIIYPANYASSNASIIEKEFNGGSLKVSDIPFYYDYLYMENGRVIQDTIGDNYKAEVEMALKTGSSATNTIIGAKYFKAYTKGGKTLVIKYRVSAIFAIEGLYKLVNNFESLYILITLFIWMVGFVLLIIRLSRLLRREIKKIASANENIKKMDLDYTRESSKYREIDGVLTSIDVLANNLKVSLNRQWDIQNAQKELIDSVVHDIRTPITLIKGNFELLQEENPDLSSERFADITNGMTRLESYIRKLTNFSYLIEGKKDTVSESVIDYWIDVISAICRANEFNVNIAQRNSSEVKLDKEAIAVALQNIVNNSVEHSSKGSDISVAFNDTVTQFEIVIRDEGNGFDESLIPVLTEKFISSKETDETSKHGIGLSIVKRIVTANDGDLYLKNYSDTKSGAEVKMVFRKNLS</sequence>
<dbReference type="Gene3D" id="1.10.287.130">
    <property type="match status" value="1"/>
</dbReference>
<proteinExistence type="predicted"/>
<dbReference type="PANTHER" id="PTHR45528">
    <property type="entry name" value="SENSOR HISTIDINE KINASE CPXA"/>
    <property type="match status" value="1"/>
</dbReference>
<evidence type="ECO:0000256" key="1">
    <source>
        <dbReference type="ARBA" id="ARBA00000085"/>
    </source>
</evidence>
<keyword evidence="5" id="KW-0808">Transferase</keyword>
<dbReference type="InterPro" id="IPR036097">
    <property type="entry name" value="HisK_dim/P_sf"/>
</dbReference>
<evidence type="ECO:0000313" key="13">
    <source>
        <dbReference type="EMBL" id="MBK5898548.1"/>
    </source>
</evidence>
<comment type="catalytic activity">
    <reaction evidence="1">
        <text>ATP + protein L-histidine = ADP + protein N-phospho-L-histidine.</text>
        <dbReference type="EC" id="2.7.13.3"/>
    </reaction>
</comment>
<evidence type="ECO:0000256" key="4">
    <source>
        <dbReference type="ARBA" id="ARBA00022553"/>
    </source>
</evidence>
<dbReference type="PANTHER" id="PTHR45528:SF8">
    <property type="entry name" value="HISTIDINE KINASE"/>
    <property type="match status" value="1"/>
</dbReference>
<dbReference type="Gene3D" id="3.30.565.10">
    <property type="entry name" value="Histidine kinase-like ATPase, C-terminal domain"/>
    <property type="match status" value="1"/>
</dbReference>
<dbReference type="SMART" id="SM00387">
    <property type="entry name" value="HATPase_c"/>
    <property type="match status" value="1"/>
</dbReference>
<evidence type="ECO:0000256" key="8">
    <source>
        <dbReference type="ARBA" id="ARBA00022989"/>
    </source>
</evidence>
<dbReference type="InterPro" id="IPR003661">
    <property type="entry name" value="HisK_dim/P_dom"/>
</dbReference>
<keyword evidence="14" id="KW-1185">Reference proteome</keyword>
<dbReference type="SUPFAM" id="SSF47384">
    <property type="entry name" value="Homodimeric domain of signal transducing histidine kinase"/>
    <property type="match status" value="1"/>
</dbReference>
<dbReference type="InterPro" id="IPR036890">
    <property type="entry name" value="HATPase_C_sf"/>
</dbReference>
<dbReference type="InterPro" id="IPR003594">
    <property type="entry name" value="HATPase_dom"/>
</dbReference>
<evidence type="ECO:0000256" key="3">
    <source>
        <dbReference type="ARBA" id="ARBA00012438"/>
    </source>
</evidence>
<feature type="transmembrane region" description="Helical" evidence="11">
    <location>
        <begin position="151"/>
        <end position="171"/>
    </location>
</feature>
<keyword evidence="8 11" id="KW-1133">Transmembrane helix</keyword>